<dbReference type="InterPro" id="IPR036366">
    <property type="entry name" value="PGBDSf"/>
</dbReference>
<dbReference type="InterPro" id="IPR043426">
    <property type="entry name" value="MltB-like"/>
</dbReference>
<protein>
    <submittedName>
        <fullName evidence="4">Membrane-bound lytic murein transglycosylase B</fullName>
    </submittedName>
</protein>
<accession>A0A317MYW7</accession>
<dbReference type="AlphaFoldDB" id="A0A317MYW7"/>
<dbReference type="Gene3D" id="1.10.530.10">
    <property type="match status" value="1"/>
</dbReference>
<organism evidence="4 5">
    <name type="scientific">Plasticicumulans acidivorans</name>
    <dbReference type="NCBI Taxonomy" id="886464"/>
    <lineage>
        <taxon>Bacteria</taxon>
        <taxon>Pseudomonadati</taxon>
        <taxon>Pseudomonadota</taxon>
        <taxon>Gammaproteobacteria</taxon>
        <taxon>Candidatus Competibacteraceae</taxon>
        <taxon>Plasticicumulans</taxon>
    </lineage>
</organism>
<dbReference type="GO" id="GO:0008933">
    <property type="term" value="F:peptidoglycan lytic transglycosylase activity"/>
    <property type="evidence" value="ECO:0007669"/>
    <property type="project" value="TreeGrafter"/>
</dbReference>
<dbReference type="PANTHER" id="PTHR30163">
    <property type="entry name" value="MEMBRANE-BOUND LYTIC MUREIN TRANSGLYCOSYLASE B"/>
    <property type="match status" value="1"/>
</dbReference>
<gene>
    <name evidence="4" type="ORF">C7443_102187</name>
</gene>
<dbReference type="Gene3D" id="1.10.8.350">
    <property type="entry name" value="Bacterial muramidase"/>
    <property type="match status" value="1"/>
</dbReference>
<comment type="caution">
    <text evidence="4">The sequence shown here is derived from an EMBL/GenBank/DDBJ whole genome shotgun (WGS) entry which is preliminary data.</text>
</comment>
<reference evidence="4 5" key="1">
    <citation type="submission" date="2018-05" db="EMBL/GenBank/DDBJ databases">
        <title>Genomic Encyclopedia of Type Strains, Phase IV (KMG-IV): sequencing the most valuable type-strain genomes for metagenomic binning, comparative biology and taxonomic classification.</title>
        <authorList>
            <person name="Goeker M."/>
        </authorList>
    </citation>
    <scope>NUCLEOTIDE SEQUENCE [LARGE SCALE GENOMIC DNA]</scope>
    <source>
        <strain evidence="4 5">DSM 23606</strain>
    </source>
</reference>
<dbReference type="GO" id="GO:0009253">
    <property type="term" value="P:peptidoglycan catabolic process"/>
    <property type="evidence" value="ECO:0007669"/>
    <property type="project" value="TreeGrafter"/>
</dbReference>
<proteinExistence type="predicted"/>
<dbReference type="Pfam" id="PF01471">
    <property type="entry name" value="PG_binding_1"/>
    <property type="match status" value="1"/>
</dbReference>
<dbReference type="InterPro" id="IPR023346">
    <property type="entry name" value="Lysozyme-like_dom_sf"/>
</dbReference>
<evidence type="ECO:0000259" key="3">
    <source>
        <dbReference type="Pfam" id="PF13406"/>
    </source>
</evidence>
<evidence type="ECO:0000313" key="4">
    <source>
        <dbReference type="EMBL" id="PWV64538.1"/>
    </source>
</evidence>
<dbReference type="FunFam" id="1.10.8.350:FF:000001">
    <property type="entry name" value="Lytic murein transglycosylase B"/>
    <property type="match status" value="1"/>
</dbReference>
<sequence>MTARRSAVVLPLVLAALFSACASNPSVPEGGSVVRGGKRIPAKDFDTFKRDFAAEARAAGVSQRTVDRVVPDLELLPAIIKLDQRQPEFTKPVWSYLADTVNKARIDRGRELRKQYANILNPIAGHTGVPAELIVAIWGMETNFGDFTGKTSVYDALATLAFEGRRAEFYHKELIAALKLVDRGDLPAGGVEGSWAGAMGQTQFMPSTWLKYAVDGDGDGRIDLQDSLADAFASTAAFLAASGWSGDLAWGCEARVPGGFDWRLAGEDKGMTLGQWSALGFERLDGQPLTGGARATLFAPAGHTGPVLLLSDSFRAILKYNQSTNYALAVLTLAERMAGRTPIHTPWPTDLRMLSATELREMQERLTGLGFDAGEADGKVGAKTRTALRNWQASVGRVADGYPTADDLARLREMTVPLAPPAQAVPAESQTLPAAAAD</sequence>
<dbReference type="Gene3D" id="1.10.101.10">
    <property type="entry name" value="PGBD-like superfamily/PGBD"/>
    <property type="match status" value="1"/>
</dbReference>
<feature type="domain" description="Transglycosylase SLT" evidence="3">
    <location>
        <begin position="45"/>
        <end position="335"/>
    </location>
</feature>
<evidence type="ECO:0000313" key="5">
    <source>
        <dbReference type="Proteomes" id="UP000246569"/>
    </source>
</evidence>
<feature type="signal peptide" evidence="1">
    <location>
        <begin position="1"/>
        <end position="22"/>
    </location>
</feature>
<dbReference type="InterPro" id="IPR031304">
    <property type="entry name" value="SLT_2"/>
</dbReference>
<dbReference type="SUPFAM" id="SSF47090">
    <property type="entry name" value="PGBD-like"/>
    <property type="match status" value="1"/>
</dbReference>
<keyword evidence="1" id="KW-0732">Signal</keyword>
<dbReference type="PANTHER" id="PTHR30163:SF8">
    <property type="entry name" value="LYTIC MUREIN TRANSGLYCOSYLASE"/>
    <property type="match status" value="1"/>
</dbReference>
<dbReference type="InterPro" id="IPR002477">
    <property type="entry name" value="Peptidoglycan-bd-like"/>
</dbReference>
<dbReference type="CDD" id="cd13399">
    <property type="entry name" value="Slt35-like"/>
    <property type="match status" value="1"/>
</dbReference>
<dbReference type="SUPFAM" id="SSF53955">
    <property type="entry name" value="Lysozyme-like"/>
    <property type="match status" value="1"/>
</dbReference>
<dbReference type="PROSITE" id="PS51257">
    <property type="entry name" value="PROKAR_LIPOPROTEIN"/>
    <property type="match status" value="1"/>
</dbReference>
<evidence type="ECO:0000259" key="2">
    <source>
        <dbReference type="Pfam" id="PF01471"/>
    </source>
</evidence>
<dbReference type="InterPro" id="IPR036365">
    <property type="entry name" value="PGBD-like_sf"/>
</dbReference>
<dbReference type="EMBL" id="QGTJ01000002">
    <property type="protein sequence ID" value="PWV64538.1"/>
    <property type="molecule type" value="Genomic_DNA"/>
</dbReference>
<keyword evidence="5" id="KW-1185">Reference proteome</keyword>
<dbReference type="Pfam" id="PF13406">
    <property type="entry name" value="SLT_2"/>
    <property type="match status" value="1"/>
</dbReference>
<dbReference type="Proteomes" id="UP000246569">
    <property type="component" value="Unassembled WGS sequence"/>
</dbReference>
<feature type="chain" id="PRO_5016255923" evidence="1">
    <location>
        <begin position="23"/>
        <end position="438"/>
    </location>
</feature>
<evidence type="ECO:0000256" key="1">
    <source>
        <dbReference type="SAM" id="SignalP"/>
    </source>
</evidence>
<dbReference type="RefSeq" id="WP_170123475.1">
    <property type="nucleotide sequence ID" value="NZ_QGTJ01000002.1"/>
</dbReference>
<dbReference type="InterPro" id="IPR011970">
    <property type="entry name" value="MltB_2"/>
</dbReference>
<name>A0A317MYW7_9GAMM</name>
<dbReference type="NCBIfam" id="TIGR02283">
    <property type="entry name" value="MltB_2"/>
    <property type="match status" value="1"/>
</dbReference>
<feature type="domain" description="Peptidoglycan binding-like" evidence="2">
    <location>
        <begin position="357"/>
        <end position="409"/>
    </location>
</feature>